<reference evidence="1" key="1">
    <citation type="submission" date="2006-03" db="EMBL/GenBank/DDBJ databases">
        <title>Comparative Sequence and Genetic Analyses of Asparagus BACs Reveal No Microsynteny with Onion or Rice.</title>
        <authorList>
            <person name="Jernej J."/>
            <person name="Telgmann A."/>
            <person name="Jung C."/>
            <person name="Cheung F."/>
            <person name="Havey M.J."/>
            <person name="Town C.D."/>
        </authorList>
    </citation>
    <scope>NUCLEOTIDE SEQUENCE</scope>
</reference>
<proteinExistence type="predicted"/>
<accession>Q2AA98</accession>
<protein>
    <submittedName>
        <fullName evidence="1">Uncharacterized protein</fullName>
    </submittedName>
</protein>
<organism evidence="1">
    <name type="scientific">Asparagus officinalis</name>
    <name type="common">Garden asparagus</name>
    <dbReference type="NCBI Taxonomy" id="4686"/>
    <lineage>
        <taxon>Eukaryota</taxon>
        <taxon>Viridiplantae</taxon>
        <taxon>Streptophyta</taxon>
        <taxon>Embryophyta</taxon>
        <taxon>Tracheophyta</taxon>
        <taxon>Spermatophyta</taxon>
        <taxon>Magnoliopsida</taxon>
        <taxon>Liliopsida</taxon>
        <taxon>Asparagales</taxon>
        <taxon>Asparagaceae</taxon>
        <taxon>Asparagoideae</taxon>
        <taxon>Asparagus</taxon>
    </lineage>
</organism>
<gene>
    <name evidence="1" type="ORF">17.t00026</name>
</gene>
<evidence type="ECO:0000313" key="1">
    <source>
        <dbReference type="EMBL" id="ABD63099.1"/>
    </source>
</evidence>
<name>Q2AA98_ASPOF</name>
<dbReference type="EMBL" id="AC183433">
    <property type="protein sequence ID" value="ABD63099.1"/>
    <property type="molecule type" value="Genomic_DNA"/>
</dbReference>
<dbReference type="AlphaFoldDB" id="Q2AA98"/>
<sequence length="73" mass="8492">MADELKRKYLPPSFYHKLLDNTIEQEAPMKVLSKFRAGLRNDLQAELFARGIDTLERAYALVQDLDEVKSHRS</sequence>